<evidence type="ECO:0000313" key="3">
    <source>
        <dbReference type="Proteomes" id="UP000619244"/>
    </source>
</evidence>
<feature type="region of interest" description="Disordered" evidence="1">
    <location>
        <begin position="1"/>
        <end position="54"/>
    </location>
</feature>
<comment type="caution">
    <text evidence="2">The sequence shown here is derived from an EMBL/GenBank/DDBJ whole genome shotgun (WGS) entry which is preliminary data.</text>
</comment>
<evidence type="ECO:0000313" key="2">
    <source>
        <dbReference type="EMBL" id="GGY21180.1"/>
    </source>
</evidence>
<reference evidence="2" key="2">
    <citation type="submission" date="2020-09" db="EMBL/GenBank/DDBJ databases">
        <authorList>
            <person name="Sun Q."/>
            <person name="Ohkuma M."/>
        </authorList>
    </citation>
    <scope>NUCLEOTIDE SEQUENCE</scope>
    <source>
        <strain evidence="2">JCM 4790</strain>
    </source>
</reference>
<keyword evidence="3" id="KW-1185">Reference proteome</keyword>
<dbReference type="Proteomes" id="UP000619244">
    <property type="component" value="Unassembled WGS sequence"/>
</dbReference>
<reference evidence="2" key="1">
    <citation type="journal article" date="2014" name="Int. J. Syst. Evol. Microbiol.">
        <title>Complete genome sequence of Corynebacterium casei LMG S-19264T (=DSM 44701T), isolated from a smear-ripened cheese.</title>
        <authorList>
            <consortium name="US DOE Joint Genome Institute (JGI-PGF)"/>
            <person name="Walter F."/>
            <person name="Albersmeier A."/>
            <person name="Kalinowski J."/>
            <person name="Ruckert C."/>
        </authorList>
    </citation>
    <scope>NUCLEOTIDE SEQUENCE</scope>
    <source>
        <strain evidence="2">JCM 4790</strain>
    </source>
</reference>
<organism evidence="2 3">
    <name type="scientific">Streptomyces minutiscleroticus</name>
    <dbReference type="NCBI Taxonomy" id="68238"/>
    <lineage>
        <taxon>Bacteria</taxon>
        <taxon>Bacillati</taxon>
        <taxon>Actinomycetota</taxon>
        <taxon>Actinomycetes</taxon>
        <taxon>Kitasatosporales</taxon>
        <taxon>Streptomycetaceae</taxon>
        <taxon>Streptomyces</taxon>
    </lineage>
</organism>
<sequence>MAVQTAPRRPPLPTGRAEASPTRQKSPLRPIPLGSPADHAKKHPELHKRVERKD</sequence>
<evidence type="ECO:0000256" key="1">
    <source>
        <dbReference type="SAM" id="MobiDB-lite"/>
    </source>
</evidence>
<dbReference type="EMBL" id="BMVU01000194">
    <property type="protein sequence ID" value="GGY21180.1"/>
    <property type="molecule type" value="Genomic_DNA"/>
</dbReference>
<dbReference type="AlphaFoldDB" id="A0A918P5B0"/>
<proteinExistence type="predicted"/>
<name>A0A918P5B0_9ACTN</name>
<protein>
    <submittedName>
        <fullName evidence="2">Uncharacterized protein</fullName>
    </submittedName>
</protein>
<gene>
    <name evidence="2" type="ORF">GCM10010358_83630</name>
</gene>
<accession>A0A918P5B0</accession>